<dbReference type="AlphaFoldDB" id="A0A840P7Y7"/>
<feature type="transmembrane region" description="Helical" evidence="1">
    <location>
        <begin position="7"/>
        <end position="32"/>
    </location>
</feature>
<protein>
    <submittedName>
        <fullName evidence="2">Uncharacterized protein</fullName>
    </submittedName>
</protein>
<keyword evidence="1" id="KW-0812">Transmembrane</keyword>
<feature type="transmembrane region" description="Helical" evidence="1">
    <location>
        <begin position="70"/>
        <end position="91"/>
    </location>
</feature>
<reference evidence="2 3" key="1">
    <citation type="submission" date="2020-08" db="EMBL/GenBank/DDBJ databases">
        <title>Genomic Encyclopedia of Type Strains, Phase IV (KMG-IV): sequencing the most valuable type-strain genomes for metagenomic binning, comparative biology and taxonomic classification.</title>
        <authorList>
            <person name="Goeker M."/>
        </authorList>
    </citation>
    <scope>NUCLEOTIDE SEQUENCE [LARGE SCALE GENOMIC DNA]</scope>
    <source>
        <strain evidence="2 3">DSM 45615</strain>
    </source>
</reference>
<sequence length="312" mass="33183">MLGVRKALYFGLFAALGATFGWFSWIAAGILLTKTREVWISALVGGLLGAAIDGLLRYRRTLRASPEDQPVTGFPFLTVLLTASGTFLAAADENSLGEVVKEVRWPFLFSVTTFFVGGLAGYSPWFAIVPAGTTVMAIAGFFLLFGLGPTEETEQYAPVSVPRLGPAISGFTQSLLQAPDVPAQTWTAAQAQLRAGASGKLIEPEIPSFVSGPLGFLAGCDRIPTQPNVWTPTSFLERKRALCRHIDATTNAEWARSVIVVGFFCASLALGRPAGAEVAPRRVCSPSHPQIRQGRTVPCCARPSRGLAGTPS</sequence>
<evidence type="ECO:0000256" key="1">
    <source>
        <dbReference type="SAM" id="Phobius"/>
    </source>
</evidence>
<keyword evidence="1" id="KW-1133">Transmembrane helix</keyword>
<dbReference type="Proteomes" id="UP000578449">
    <property type="component" value="Unassembled WGS sequence"/>
</dbReference>
<evidence type="ECO:0000313" key="2">
    <source>
        <dbReference type="EMBL" id="MBB5137464.1"/>
    </source>
</evidence>
<dbReference type="RefSeq" id="WP_185054357.1">
    <property type="nucleotide sequence ID" value="NZ_BAABIX010000012.1"/>
</dbReference>
<name>A0A840P7Y7_9ACTN</name>
<organism evidence="2 3">
    <name type="scientific">Thermocatellispora tengchongensis</name>
    <dbReference type="NCBI Taxonomy" id="1073253"/>
    <lineage>
        <taxon>Bacteria</taxon>
        <taxon>Bacillati</taxon>
        <taxon>Actinomycetota</taxon>
        <taxon>Actinomycetes</taxon>
        <taxon>Streptosporangiales</taxon>
        <taxon>Streptosporangiaceae</taxon>
        <taxon>Thermocatellispora</taxon>
    </lineage>
</organism>
<feature type="transmembrane region" description="Helical" evidence="1">
    <location>
        <begin position="129"/>
        <end position="148"/>
    </location>
</feature>
<keyword evidence="3" id="KW-1185">Reference proteome</keyword>
<dbReference type="EMBL" id="JACHGN010000017">
    <property type="protein sequence ID" value="MBB5137464.1"/>
    <property type="molecule type" value="Genomic_DNA"/>
</dbReference>
<feature type="transmembrane region" description="Helical" evidence="1">
    <location>
        <begin position="103"/>
        <end position="122"/>
    </location>
</feature>
<feature type="transmembrane region" description="Helical" evidence="1">
    <location>
        <begin position="38"/>
        <end position="58"/>
    </location>
</feature>
<gene>
    <name evidence="2" type="ORF">HNP84_007216</name>
</gene>
<accession>A0A840P7Y7</accession>
<evidence type="ECO:0000313" key="3">
    <source>
        <dbReference type="Proteomes" id="UP000578449"/>
    </source>
</evidence>
<proteinExistence type="predicted"/>
<keyword evidence="1" id="KW-0472">Membrane</keyword>
<comment type="caution">
    <text evidence="2">The sequence shown here is derived from an EMBL/GenBank/DDBJ whole genome shotgun (WGS) entry which is preliminary data.</text>
</comment>